<name>A0A6J7NGQ2_9ZZZZ</name>
<reference evidence="1" key="1">
    <citation type="submission" date="2020-05" db="EMBL/GenBank/DDBJ databases">
        <authorList>
            <person name="Chiriac C."/>
            <person name="Salcher M."/>
            <person name="Ghai R."/>
            <person name="Kavagutti S V."/>
        </authorList>
    </citation>
    <scope>NUCLEOTIDE SEQUENCE</scope>
</reference>
<gene>
    <name evidence="1" type="ORF">UFOPK3927_01382</name>
</gene>
<organism evidence="1">
    <name type="scientific">freshwater metagenome</name>
    <dbReference type="NCBI Taxonomy" id="449393"/>
    <lineage>
        <taxon>unclassified sequences</taxon>
        <taxon>metagenomes</taxon>
        <taxon>ecological metagenomes</taxon>
    </lineage>
</organism>
<sequence length="56" mass="6035">MIGKVDGRYDGVAGRRGAHGVSLRGLRHASPVVWWLRQLMGGRVGEVLGFCEDKGA</sequence>
<dbReference type="AlphaFoldDB" id="A0A6J7NGQ2"/>
<proteinExistence type="predicted"/>
<evidence type="ECO:0000313" key="1">
    <source>
        <dbReference type="EMBL" id="CAB4992451.1"/>
    </source>
</evidence>
<protein>
    <submittedName>
        <fullName evidence="1">Unannotated protein</fullName>
    </submittedName>
</protein>
<accession>A0A6J7NGQ2</accession>
<dbReference type="EMBL" id="CAFBOK010000175">
    <property type="protein sequence ID" value="CAB4992451.1"/>
    <property type="molecule type" value="Genomic_DNA"/>
</dbReference>